<proteinExistence type="inferred from homology"/>
<name>A0A1N6NWG1_9SPIO</name>
<keyword evidence="5 6" id="KW-0482">Metalloprotease</keyword>
<dbReference type="InterPro" id="IPR004438">
    <property type="entry name" value="Peptidase_M3B"/>
</dbReference>
<dbReference type="Proteomes" id="UP000186400">
    <property type="component" value="Unassembled WGS sequence"/>
</dbReference>
<dbReference type="NCBIfam" id="TIGR00181">
    <property type="entry name" value="pepF"/>
    <property type="match status" value="1"/>
</dbReference>
<evidence type="ECO:0000256" key="3">
    <source>
        <dbReference type="ARBA" id="ARBA00022801"/>
    </source>
</evidence>
<dbReference type="EC" id="3.4.24.-" evidence="6"/>
<dbReference type="InterPro" id="IPR001567">
    <property type="entry name" value="Pept_M3A_M3B_dom"/>
</dbReference>
<dbReference type="Pfam" id="PF01432">
    <property type="entry name" value="Peptidase_M3"/>
    <property type="match status" value="1"/>
</dbReference>
<evidence type="ECO:0000256" key="6">
    <source>
        <dbReference type="RuleBase" id="RU368091"/>
    </source>
</evidence>
<evidence type="ECO:0000259" key="8">
    <source>
        <dbReference type="Pfam" id="PF08439"/>
    </source>
</evidence>
<dbReference type="GO" id="GO:0004222">
    <property type="term" value="F:metalloendopeptidase activity"/>
    <property type="evidence" value="ECO:0007669"/>
    <property type="project" value="UniProtKB-UniRule"/>
</dbReference>
<comment type="function">
    <text evidence="6">Has oligopeptidase activity and degrades a variety of small bioactive peptides.</text>
</comment>
<evidence type="ECO:0000313" key="9">
    <source>
        <dbReference type="EMBL" id="SIP96373.1"/>
    </source>
</evidence>
<dbReference type="SUPFAM" id="SSF55486">
    <property type="entry name" value="Metalloproteases ('zincins'), catalytic domain"/>
    <property type="match status" value="1"/>
</dbReference>
<gene>
    <name evidence="9" type="ORF">SAMN05920897_1023</name>
</gene>
<keyword evidence="4 6" id="KW-0862">Zinc</keyword>
<feature type="domain" description="Oligopeptidase F N-terminal" evidence="8">
    <location>
        <begin position="134"/>
        <end position="202"/>
    </location>
</feature>
<comment type="cofactor">
    <cofactor evidence="6">
        <name>Zn(2+)</name>
        <dbReference type="ChEBI" id="CHEBI:29105"/>
    </cofactor>
    <text evidence="6">Binds 1 zinc ion.</text>
</comment>
<dbReference type="STRING" id="159291.SAMN05920897_1023"/>
<dbReference type="CDD" id="cd09608">
    <property type="entry name" value="M3B_PepF"/>
    <property type="match status" value="1"/>
</dbReference>
<evidence type="ECO:0000256" key="5">
    <source>
        <dbReference type="ARBA" id="ARBA00023049"/>
    </source>
</evidence>
<dbReference type="InterPro" id="IPR013647">
    <property type="entry name" value="OligopepF_N_dom"/>
</dbReference>
<evidence type="ECO:0000256" key="2">
    <source>
        <dbReference type="ARBA" id="ARBA00022723"/>
    </source>
</evidence>
<organism evidence="9 10">
    <name type="scientific">Alkalispirochaeta americana</name>
    <dbReference type="NCBI Taxonomy" id="159291"/>
    <lineage>
        <taxon>Bacteria</taxon>
        <taxon>Pseudomonadati</taxon>
        <taxon>Spirochaetota</taxon>
        <taxon>Spirochaetia</taxon>
        <taxon>Spirochaetales</taxon>
        <taxon>Spirochaetaceae</taxon>
        <taxon>Alkalispirochaeta</taxon>
    </lineage>
</organism>
<keyword evidence="1 6" id="KW-0645">Protease</keyword>
<dbReference type="Gene3D" id="1.20.140.70">
    <property type="entry name" value="Oligopeptidase f, N-terminal domain"/>
    <property type="match status" value="1"/>
</dbReference>
<dbReference type="GO" id="GO:0046872">
    <property type="term" value="F:metal ion binding"/>
    <property type="evidence" value="ECO:0007669"/>
    <property type="project" value="UniProtKB-UniRule"/>
</dbReference>
<evidence type="ECO:0000256" key="4">
    <source>
        <dbReference type="ARBA" id="ARBA00022833"/>
    </source>
</evidence>
<dbReference type="AlphaFoldDB" id="A0A1N6NWG1"/>
<keyword evidence="3 6" id="KW-0378">Hydrolase</keyword>
<keyword evidence="10" id="KW-1185">Reference proteome</keyword>
<dbReference type="Gene3D" id="1.10.1370.20">
    <property type="entry name" value="Oligoendopeptidase f, C-terminal domain"/>
    <property type="match status" value="1"/>
</dbReference>
<comment type="similarity">
    <text evidence="6">Belongs to the peptidase M3B family.</text>
</comment>
<evidence type="ECO:0000259" key="7">
    <source>
        <dbReference type="Pfam" id="PF01432"/>
    </source>
</evidence>
<dbReference type="Pfam" id="PF08439">
    <property type="entry name" value="Peptidase_M3_N"/>
    <property type="match status" value="1"/>
</dbReference>
<protein>
    <recommendedName>
        <fullName evidence="6">Oligopeptidase F</fullName>
        <ecNumber evidence="6">3.4.24.-</ecNumber>
    </recommendedName>
</protein>
<keyword evidence="2 6" id="KW-0479">Metal-binding</keyword>
<reference evidence="9 10" key="1">
    <citation type="submission" date="2017-01" db="EMBL/GenBank/DDBJ databases">
        <authorList>
            <person name="Mah S.A."/>
            <person name="Swanson W.J."/>
            <person name="Moy G.W."/>
            <person name="Vacquier V.D."/>
        </authorList>
    </citation>
    <scope>NUCLEOTIDE SEQUENCE [LARGE SCALE GENOMIC DNA]</scope>
    <source>
        <strain evidence="9 10">ASpG1</strain>
    </source>
</reference>
<dbReference type="GO" id="GO:0006508">
    <property type="term" value="P:proteolysis"/>
    <property type="evidence" value="ECO:0007669"/>
    <property type="project" value="UniProtKB-KW"/>
</dbReference>
<dbReference type="Gene3D" id="1.10.287.830">
    <property type="entry name" value="putative peptidase helix hairpin domain like"/>
    <property type="match status" value="1"/>
</dbReference>
<feature type="domain" description="Peptidase M3A/M3B catalytic" evidence="7">
    <location>
        <begin position="222"/>
        <end position="602"/>
    </location>
</feature>
<evidence type="ECO:0000256" key="1">
    <source>
        <dbReference type="ARBA" id="ARBA00022670"/>
    </source>
</evidence>
<sequence length="634" mass="72464">MPTGTAALVDQSGPFPYRPDMTTVPNRDDIPREHQWDLGSLYQKEEQWEEDLCRLSSLESEVQTYPGKLAESADTLLAWLQLQTRIEETEERLGYYAMLRHSEDAGNSENQDRLSRYTQTASRLDAATSFFAPEIQQIPDSRMEELLADPRLEEFRITLDRVLRYKPHTLTPGEERILAMQQEANQTASKAFSALLDVDLDFGEVETPEGPRSLTQSSFGSLLEHPDRSVRERAFHQFYRSFDQHKNTLAALYAGSVNLDVYRARVRKFPSALAARLFPDDVPSRVYENLLAVVRKNLPLLHRYYRIRKRALHLKDPAIWDTRVALVPAITVNNPYEKAVETVLASLAPLGEEYVTTLRGGLLGGWVDRYENKGKRSGAFSAGSYRGDPYILLNYKDDTLRDMFTLTHEAGHSMHSWYSVRNNPFQHYQYTIFEAEVASTFNEQLLVHHLMGQEQSRSMRAYLISKHVDDIVATLFRQTMFAEYEKLVHDHVEGGKALTVDWFRQTYRDLLLAYFGDTLEIPDLLDLEGLRIPHFYRSFYVYKYATGISAAITLSRRVLEGGPGERDDYFRFLRSGGSRFPLDSLNAAGVDMAQPEPIQLALDLLSQQLDLLEATLFDEDSPDSKNKRGCAGTP</sequence>
<accession>A0A1N6NWG1</accession>
<evidence type="ECO:0000313" key="10">
    <source>
        <dbReference type="Proteomes" id="UP000186400"/>
    </source>
</evidence>
<dbReference type="EMBL" id="FTMS01000002">
    <property type="protein sequence ID" value="SIP96373.1"/>
    <property type="molecule type" value="Genomic_DNA"/>
</dbReference>
<dbReference type="InterPro" id="IPR042088">
    <property type="entry name" value="OligoPept_F_C"/>
</dbReference>